<proteinExistence type="predicted"/>
<dbReference type="EMBL" id="JAGQNX010000004">
    <property type="protein sequence ID" value="MCA9307902.1"/>
    <property type="molecule type" value="Genomic_DNA"/>
</dbReference>
<dbReference type="Pfam" id="PF01636">
    <property type="entry name" value="APH"/>
    <property type="match status" value="1"/>
</dbReference>
<reference evidence="2" key="2">
    <citation type="journal article" date="2021" name="Microbiome">
        <title>Successional dynamics and alternative stable states in a saline activated sludge microbial community over 9 years.</title>
        <authorList>
            <person name="Wang Y."/>
            <person name="Ye J."/>
            <person name="Ju F."/>
            <person name="Liu L."/>
            <person name="Boyd J.A."/>
            <person name="Deng Y."/>
            <person name="Parks D.H."/>
            <person name="Jiang X."/>
            <person name="Yin X."/>
            <person name="Woodcroft B.J."/>
            <person name="Tyson G.W."/>
            <person name="Hugenholtz P."/>
            <person name="Polz M.F."/>
            <person name="Zhang T."/>
        </authorList>
    </citation>
    <scope>NUCLEOTIDE SEQUENCE</scope>
    <source>
        <strain evidence="2">HKST-UBA79</strain>
    </source>
</reference>
<dbReference type="InterPro" id="IPR011009">
    <property type="entry name" value="Kinase-like_dom_sf"/>
</dbReference>
<dbReference type="Proteomes" id="UP000740557">
    <property type="component" value="Unassembled WGS sequence"/>
</dbReference>
<name>A0A955EBJ0_UNCKA</name>
<evidence type="ECO:0000259" key="1">
    <source>
        <dbReference type="Pfam" id="PF01636"/>
    </source>
</evidence>
<organism evidence="2 3">
    <name type="scientific">candidate division WWE3 bacterium</name>
    <dbReference type="NCBI Taxonomy" id="2053526"/>
    <lineage>
        <taxon>Bacteria</taxon>
        <taxon>Katanobacteria</taxon>
    </lineage>
</organism>
<dbReference type="InterPro" id="IPR002575">
    <property type="entry name" value="Aminoglycoside_PTrfase"/>
</dbReference>
<dbReference type="SUPFAM" id="SSF56112">
    <property type="entry name" value="Protein kinase-like (PK-like)"/>
    <property type="match status" value="1"/>
</dbReference>
<comment type="caution">
    <text evidence="2">The sequence shown here is derived from an EMBL/GenBank/DDBJ whole genome shotgun (WGS) entry which is preliminary data.</text>
</comment>
<sequence length="292" mass="34425">MLSLSKDNYQTVEIVTSGNAESVSVITHNDIPNRRLILKEFLDFDSFSLEKYTKELFSYQHPKIFYTPRLYAYNNSRKVLVIDFVEHITISPESLNSHIPSILSMLRAFHNSDSDISFPLSLSKTYLPEERIRRVQKHDLARVCPTNETKSCVLDFLHSPTSDRLVPSHGDFHIRNVLFSTTKDYFFIDWGLARYASPNFDLGFFAYKTSMGQYMPRLSILEINELLNNLCRFYKDTSRKEIVIYFIYCMLMDFYWALEYKEKFSDDDYNTIITNIRDFFANFETNLKFICS</sequence>
<accession>A0A955EBJ0</accession>
<gene>
    <name evidence="2" type="ORF">KC980_00145</name>
</gene>
<dbReference type="AlphaFoldDB" id="A0A955EBJ0"/>
<feature type="domain" description="Aminoglycoside phosphotransferase" evidence="1">
    <location>
        <begin position="62"/>
        <end position="206"/>
    </location>
</feature>
<evidence type="ECO:0000313" key="3">
    <source>
        <dbReference type="Proteomes" id="UP000740557"/>
    </source>
</evidence>
<dbReference type="Gene3D" id="3.90.1200.10">
    <property type="match status" value="1"/>
</dbReference>
<evidence type="ECO:0000313" key="2">
    <source>
        <dbReference type="EMBL" id="MCA9307902.1"/>
    </source>
</evidence>
<reference evidence="2" key="1">
    <citation type="submission" date="2020-04" db="EMBL/GenBank/DDBJ databases">
        <authorList>
            <person name="Zhang T."/>
        </authorList>
    </citation>
    <scope>NUCLEOTIDE SEQUENCE</scope>
    <source>
        <strain evidence="2">HKST-UBA79</strain>
    </source>
</reference>
<protein>
    <submittedName>
        <fullName evidence="2">Aminoglycoside phosphotransferase family protein</fullName>
    </submittedName>
</protein>